<comment type="pathway">
    <text evidence="2 9">Pyrimidine metabolism; UMP biosynthesis via de novo pathway; UMP from orotate: step 1/2.</text>
</comment>
<evidence type="ECO:0000256" key="5">
    <source>
        <dbReference type="ARBA" id="ARBA00011971"/>
    </source>
</evidence>
<protein>
    <recommendedName>
        <fullName evidence="5 9">Orotate phosphoribosyltransferase</fullName>
        <shortName evidence="9">OPRT</shortName>
        <shortName evidence="9">OPRTase</shortName>
        <ecNumber evidence="5 9">2.4.2.10</ecNumber>
    </recommendedName>
</protein>
<dbReference type="GO" id="GO:0046132">
    <property type="term" value="P:pyrimidine ribonucleoside biosynthetic process"/>
    <property type="evidence" value="ECO:0007669"/>
    <property type="project" value="TreeGrafter"/>
</dbReference>
<reference evidence="11 12" key="1">
    <citation type="submission" date="2019-02" db="EMBL/GenBank/DDBJ databases">
        <title>Prokaryotic population dynamics and viral predation in marine succession experiment using metagenomics: the confinement effect.</title>
        <authorList>
            <person name="Haro-Moreno J.M."/>
            <person name="Rodriguez-Valera F."/>
            <person name="Lopez-Perez M."/>
        </authorList>
    </citation>
    <scope>NUCLEOTIDE SEQUENCE [LARGE SCALE GENOMIC DNA]</scope>
    <source>
        <strain evidence="11">MED-G157</strain>
    </source>
</reference>
<feature type="domain" description="Phosphoribosyltransferase" evidence="10">
    <location>
        <begin position="66"/>
        <end position="163"/>
    </location>
</feature>
<evidence type="ECO:0000313" key="11">
    <source>
        <dbReference type="EMBL" id="RZO77698.1"/>
    </source>
</evidence>
<evidence type="ECO:0000256" key="2">
    <source>
        <dbReference type="ARBA" id="ARBA00004889"/>
    </source>
</evidence>
<keyword evidence="9" id="KW-0460">Magnesium</keyword>
<keyword evidence="7 9" id="KW-0808">Transferase</keyword>
<keyword evidence="6 9" id="KW-0328">Glycosyltransferase</keyword>
<feature type="binding site" description="in other chain" evidence="9">
    <location>
        <position position="27"/>
    </location>
    <ligand>
        <name>5-phospho-alpha-D-ribose 1-diphosphate</name>
        <dbReference type="ChEBI" id="CHEBI:58017"/>
        <note>ligand shared between dimeric partners</note>
    </ligand>
</feature>
<dbReference type="GO" id="GO:0006207">
    <property type="term" value="P:'de novo' pyrimidine nucleobase biosynthetic process"/>
    <property type="evidence" value="ECO:0007669"/>
    <property type="project" value="TreeGrafter"/>
</dbReference>
<gene>
    <name evidence="9" type="primary">pyrE</name>
    <name evidence="11" type="ORF">EVA68_00280</name>
</gene>
<dbReference type="InterPro" id="IPR000836">
    <property type="entry name" value="PRTase_dom"/>
</dbReference>
<accession>A0A520S5E7</accession>
<evidence type="ECO:0000256" key="8">
    <source>
        <dbReference type="ARBA" id="ARBA00022975"/>
    </source>
</evidence>
<proteinExistence type="inferred from homology"/>
<dbReference type="GO" id="GO:0004588">
    <property type="term" value="F:orotate phosphoribosyltransferase activity"/>
    <property type="evidence" value="ECO:0007669"/>
    <property type="project" value="UniProtKB-UniRule"/>
</dbReference>
<dbReference type="GO" id="GO:0000287">
    <property type="term" value="F:magnesium ion binding"/>
    <property type="evidence" value="ECO:0007669"/>
    <property type="project" value="UniProtKB-UniRule"/>
</dbReference>
<dbReference type="UniPathway" id="UPA00070">
    <property type="reaction ID" value="UER00119"/>
</dbReference>
<feature type="binding site" evidence="9">
    <location>
        <position position="157"/>
    </location>
    <ligand>
        <name>orotate</name>
        <dbReference type="ChEBI" id="CHEBI:30839"/>
    </ligand>
</feature>
<dbReference type="Pfam" id="PF00156">
    <property type="entry name" value="Pribosyltran"/>
    <property type="match status" value="1"/>
</dbReference>
<comment type="similarity">
    <text evidence="3 9">Belongs to the purine/pyrimidine phosphoribosyltransferase family. PyrE subfamily.</text>
</comment>
<dbReference type="GO" id="GO:0044205">
    <property type="term" value="P:'de novo' UMP biosynthetic process"/>
    <property type="evidence" value="ECO:0007669"/>
    <property type="project" value="UniProtKB-UniRule"/>
</dbReference>
<dbReference type="GO" id="GO:0005737">
    <property type="term" value="C:cytoplasm"/>
    <property type="evidence" value="ECO:0007669"/>
    <property type="project" value="TreeGrafter"/>
</dbReference>
<dbReference type="EC" id="2.4.2.10" evidence="5 9"/>
<dbReference type="InterPro" id="IPR029057">
    <property type="entry name" value="PRTase-like"/>
</dbReference>
<evidence type="ECO:0000256" key="9">
    <source>
        <dbReference type="HAMAP-Rule" id="MF_01208"/>
    </source>
</evidence>
<evidence type="ECO:0000256" key="3">
    <source>
        <dbReference type="ARBA" id="ARBA00006340"/>
    </source>
</evidence>
<dbReference type="Proteomes" id="UP000316199">
    <property type="component" value="Unassembled WGS sequence"/>
</dbReference>
<evidence type="ECO:0000256" key="4">
    <source>
        <dbReference type="ARBA" id="ARBA00011738"/>
    </source>
</evidence>
<dbReference type="Gene3D" id="3.40.50.2020">
    <property type="match status" value="1"/>
</dbReference>
<feature type="binding site" evidence="9">
    <location>
        <begin position="35"/>
        <end position="36"/>
    </location>
    <ligand>
        <name>orotate</name>
        <dbReference type="ChEBI" id="CHEBI:30839"/>
    </ligand>
</feature>
<evidence type="ECO:0000259" key="10">
    <source>
        <dbReference type="Pfam" id="PF00156"/>
    </source>
</evidence>
<feature type="binding site" description="in other chain" evidence="9">
    <location>
        <begin position="73"/>
        <end position="74"/>
    </location>
    <ligand>
        <name>5-phospho-alpha-D-ribose 1-diphosphate</name>
        <dbReference type="ChEBI" id="CHEBI:58017"/>
        <note>ligand shared between dimeric partners</note>
    </ligand>
</feature>
<dbReference type="EMBL" id="SHAG01000001">
    <property type="protein sequence ID" value="RZO77698.1"/>
    <property type="molecule type" value="Genomic_DNA"/>
</dbReference>
<evidence type="ECO:0000256" key="7">
    <source>
        <dbReference type="ARBA" id="ARBA00022679"/>
    </source>
</evidence>
<comment type="catalytic activity">
    <reaction evidence="9">
        <text>orotidine 5'-phosphate + diphosphate = orotate + 5-phospho-alpha-D-ribose 1-diphosphate</text>
        <dbReference type="Rhea" id="RHEA:10380"/>
        <dbReference type="ChEBI" id="CHEBI:30839"/>
        <dbReference type="ChEBI" id="CHEBI:33019"/>
        <dbReference type="ChEBI" id="CHEBI:57538"/>
        <dbReference type="ChEBI" id="CHEBI:58017"/>
        <dbReference type="EC" id="2.4.2.10"/>
    </reaction>
</comment>
<evidence type="ECO:0000313" key="12">
    <source>
        <dbReference type="Proteomes" id="UP000316199"/>
    </source>
</evidence>
<feature type="binding site" evidence="9">
    <location>
        <position position="104"/>
    </location>
    <ligand>
        <name>5-phospho-alpha-D-ribose 1-diphosphate</name>
        <dbReference type="ChEBI" id="CHEBI:58017"/>
        <note>ligand shared between dimeric partners</note>
    </ligand>
</feature>
<feature type="binding site" description="in other chain" evidence="9">
    <location>
        <position position="101"/>
    </location>
    <ligand>
        <name>5-phospho-alpha-D-ribose 1-diphosphate</name>
        <dbReference type="ChEBI" id="CHEBI:58017"/>
        <note>ligand shared between dimeric partners</note>
    </ligand>
</feature>
<dbReference type="PANTHER" id="PTHR46683">
    <property type="entry name" value="OROTATE PHOSPHORIBOSYLTRANSFERASE 1-RELATED"/>
    <property type="match status" value="1"/>
</dbReference>
<sequence>MLAKYQSDFIEYALGAGVLSFGEYQLKSGRISPYFFNAGAFDTGQRLSRVGYFYAAALIDSGLPYEVLFGPAYKGIPLVSATSVALYDQFGLDVPYAFNRKELKDHGEGGLIVGADVDGKVVIIDDVITAGTAVRESMNILSEIGASVSGILVGIDRQEKGSGKLSAIQEVQHEFGIDVISIIQLDTIIEYLEENNLDENVLRLISDYRKQYGILVE</sequence>
<dbReference type="InterPro" id="IPR023031">
    <property type="entry name" value="OPRT"/>
</dbReference>
<name>A0A520S5E7_9GAMM</name>
<dbReference type="CDD" id="cd06223">
    <property type="entry name" value="PRTases_typeI"/>
    <property type="match status" value="1"/>
</dbReference>
<evidence type="ECO:0000256" key="1">
    <source>
        <dbReference type="ARBA" id="ARBA00003769"/>
    </source>
</evidence>
<dbReference type="AlphaFoldDB" id="A0A520S5E7"/>
<organism evidence="11 12">
    <name type="scientific">OM182 bacterium</name>
    <dbReference type="NCBI Taxonomy" id="2510334"/>
    <lineage>
        <taxon>Bacteria</taxon>
        <taxon>Pseudomonadati</taxon>
        <taxon>Pseudomonadota</taxon>
        <taxon>Gammaproteobacteria</taxon>
        <taxon>OMG group</taxon>
        <taxon>OM182 clade</taxon>
    </lineage>
</organism>
<dbReference type="NCBIfam" id="TIGR00336">
    <property type="entry name" value="pyrE"/>
    <property type="match status" value="1"/>
</dbReference>
<comment type="subunit">
    <text evidence="4 9">Homodimer.</text>
</comment>
<feature type="binding site" description="in other chain" evidence="9">
    <location>
        <begin position="125"/>
        <end position="133"/>
    </location>
    <ligand>
        <name>5-phospho-alpha-D-ribose 1-diphosphate</name>
        <dbReference type="ChEBI" id="CHEBI:58017"/>
        <note>ligand shared between dimeric partners</note>
    </ligand>
</feature>
<dbReference type="PANTHER" id="PTHR46683:SF1">
    <property type="entry name" value="OROTATE PHOSPHORIBOSYLTRANSFERASE 1-RELATED"/>
    <property type="match status" value="1"/>
</dbReference>
<dbReference type="InterPro" id="IPR004467">
    <property type="entry name" value="Or_phspho_trans_dom"/>
</dbReference>
<dbReference type="FunFam" id="3.40.50.2020:FF:000008">
    <property type="entry name" value="Orotate phosphoribosyltransferase"/>
    <property type="match status" value="1"/>
</dbReference>
<comment type="caution">
    <text evidence="11">The sequence shown here is derived from an EMBL/GenBank/DDBJ whole genome shotgun (WGS) entry which is preliminary data.</text>
</comment>
<feature type="binding site" evidence="9">
    <location>
        <position position="100"/>
    </location>
    <ligand>
        <name>5-phospho-alpha-D-ribose 1-diphosphate</name>
        <dbReference type="ChEBI" id="CHEBI:58017"/>
        <note>ligand shared between dimeric partners</note>
    </ligand>
</feature>
<comment type="cofactor">
    <cofactor evidence="9">
        <name>Mg(2+)</name>
        <dbReference type="ChEBI" id="CHEBI:18420"/>
    </cofactor>
</comment>
<feature type="binding site" evidence="9">
    <location>
        <position position="106"/>
    </location>
    <ligand>
        <name>5-phospho-alpha-D-ribose 1-diphosphate</name>
        <dbReference type="ChEBI" id="CHEBI:58017"/>
        <note>ligand shared between dimeric partners</note>
    </ligand>
</feature>
<keyword evidence="8 9" id="KW-0665">Pyrimidine biosynthesis</keyword>
<dbReference type="HAMAP" id="MF_01208">
    <property type="entry name" value="PyrE"/>
    <property type="match status" value="1"/>
</dbReference>
<feature type="binding site" evidence="9">
    <location>
        <position position="129"/>
    </location>
    <ligand>
        <name>orotate</name>
        <dbReference type="ChEBI" id="CHEBI:30839"/>
    </ligand>
</feature>
<comment type="function">
    <text evidence="1 9">Catalyzes the transfer of a ribosyl phosphate group from 5-phosphoribose 1-diphosphate to orotate, leading to the formation of orotidine monophosphate (OMP).</text>
</comment>
<evidence type="ECO:0000256" key="6">
    <source>
        <dbReference type="ARBA" id="ARBA00022676"/>
    </source>
</evidence>
<dbReference type="SUPFAM" id="SSF53271">
    <property type="entry name" value="PRTase-like"/>
    <property type="match status" value="1"/>
</dbReference>